<dbReference type="Proteomes" id="UP001500394">
    <property type="component" value="Unassembled WGS sequence"/>
</dbReference>
<dbReference type="EMBL" id="BAABGR010000011">
    <property type="protein sequence ID" value="GAA4514238.1"/>
    <property type="molecule type" value="Genomic_DNA"/>
</dbReference>
<evidence type="ECO:0008006" key="3">
    <source>
        <dbReference type="Google" id="ProtNLM"/>
    </source>
</evidence>
<evidence type="ECO:0000313" key="1">
    <source>
        <dbReference type="EMBL" id="GAA4514238.1"/>
    </source>
</evidence>
<proteinExistence type="predicted"/>
<protein>
    <recommendedName>
        <fullName evidence="3">Glycine zipper domain-containing protein</fullName>
    </recommendedName>
</protein>
<name>A0ABP8QZV6_9SPHI</name>
<evidence type="ECO:0000313" key="2">
    <source>
        <dbReference type="Proteomes" id="UP001500394"/>
    </source>
</evidence>
<organism evidence="1 2">
    <name type="scientific">Sphingobacterium thermophilum</name>
    <dbReference type="NCBI Taxonomy" id="768534"/>
    <lineage>
        <taxon>Bacteria</taxon>
        <taxon>Pseudomonadati</taxon>
        <taxon>Bacteroidota</taxon>
        <taxon>Sphingobacteriia</taxon>
        <taxon>Sphingobacteriales</taxon>
        <taxon>Sphingobacteriaceae</taxon>
        <taxon>Sphingobacterium</taxon>
    </lineage>
</organism>
<sequence>MELTRKKEFYQTSNFFYKIKKIINLTNQINLFIMKKISNLFTVITLCVSFALSSCEKRSEDLIQDEKLTLLNSELKAINGNFAVKNLFTKSKLASNELTTPDDPTLPDKPLSFKKLCAVFSSDVAGAWAGTWAGGKIGGLAGTVTVPGMGTVSGAAVGATVGAVVVGGAASYAASDEVPDTTLINHALSNEAEPILGDVNQSAYDGHNRVLNSLILNNHGAEPSENPSQNSPFTNLTNNELYIVNNYQSLINNTLNTFSSEVSVSNSKNFVKSTINDDNYLTTVSDIFLTD</sequence>
<gene>
    <name evidence="1" type="ORF">GCM10023173_10680</name>
</gene>
<accession>A0ABP8QZV6</accession>
<reference evidence="2" key="1">
    <citation type="journal article" date="2019" name="Int. J. Syst. Evol. Microbiol.">
        <title>The Global Catalogue of Microorganisms (GCM) 10K type strain sequencing project: providing services to taxonomists for standard genome sequencing and annotation.</title>
        <authorList>
            <consortium name="The Broad Institute Genomics Platform"/>
            <consortium name="The Broad Institute Genome Sequencing Center for Infectious Disease"/>
            <person name="Wu L."/>
            <person name="Ma J."/>
        </authorList>
    </citation>
    <scope>NUCLEOTIDE SEQUENCE [LARGE SCALE GENOMIC DNA]</scope>
    <source>
        <strain evidence="2">JCM 17858</strain>
    </source>
</reference>
<keyword evidence="2" id="KW-1185">Reference proteome</keyword>
<comment type="caution">
    <text evidence="1">The sequence shown here is derived from an EMBL/GenBank/DDBJ whole genome shotgun (WGS) entry which is preliminary data.</text>
</comment>